<proteinExistence type="predicted"/>
<dbReference type="Proteomes" id="UP001139981">
    <property type="component" value="Unassembled WGS sequence"/>
</dbReference>
<evidence type="ECO:0000313" key="1">
    <source>
        <dbReference type="EMBL" id="KAJ2877728.1"/>
    </source>
</evidence>
<gene>
    <name evidence="1" type="primary">RLR1_2</name>
    <name evidence="1" type="ORF">IWW38_006504</name>
</gene>
<name>A0ACC1LSU7_9FUNG</name>
<accession>A0ACC1LSU7</accession>
<evidence type="ECO:0000313" key="2">
    <source>
        <dbReference type="Proteomes" id="UP001139981"/>
    </source>
</evidence>
<reference evidence="1" key="1">
    <citation type="submission" date="2022-07" db="EMBL/GenBank/DDBJ databases">
        <title>Phylogenomic reconstructions and comparative analyses of Kickxellomycotina fungi.</title>
        <authorList>
            <person name="Reynolds N.K."/>
            <person name="Stajich J.E."/>
            <person name="Barry K."/>
            <person name="Grigoriev I.V."/>
            <person name="Crous P."/>
            <person name="Smith M.E."/>
        </authorList>
    </citation>
    <scope>NUCLEOTIDE SEQUENCE</scope>
    <source>
        <strain evidence="1">CBS 190363</strain>
    </source>
</reference>
<sequence>MLNHEIRRKVRSIMRRLSGDTVKLMGRQLCNLCHPSPTLSLKLILDQVSSYDNLVDSVVEAFRYLTPLDADVLFFIALRIIDDPSNSKVKDDGINAAHRLKCLSLFIASYSHRHENSRLDVFLDYMLKRTVSVVRVEGMPPVPELVILSDSIIKLAAIDAMANATDDQTLALQGGHYLRNEAFSMVSPWIIPQGATIEDVLALNADNRLTKRMALWLTNLITNRGQALSFAVALCVHADTVVKTANLPLSNVLSIYDSEIERIYQLFHLLQSNLKPEKYAKLIPGPHTL</sequence>
<comment type="caution">
    <text evidence="1">The sequence shown here is derived from an EMBL/GenBank/DDBJ whole genome shotgun (WGS) entry which is preliminary data.</text>
</comment>
<dbReference type="EMBL" id="JANBVB010003741">
    <property type="protein sequence ID" value="KAJ2877728.1"/>
    <property type="molecule type" value="Genomic_DNA"/>
</dbReference>
<feature type="non-terminal residue" evidence="1">
    <location>
        <position position="289"/>
    </location>
</feature>
<keyword evidence="2" id="KW-1185">Reference proteome</keyword>
<organism evidence="1 2">
    <name type="scientific">Coemansia aciculifera</name>
    <dbReference type="NCBI Taxonomy" id="417176"/>
    <lineage>
        <taxon>Eukaryota</taxon>
        <taxon>Fungi</taxon>
        <taxon>Fungi incertae sedis</taxon>
        <taxon>Zoopagomycota</taxon>
        <taxon>Kickxellomycotina</taxon>
        <taxon>Kickxellomycetes</taxon>
        <taxon>Kickxellales</taxon>
        <taxon>Kickxellaceae</taxon>
        <taxon>Coemansia</taxon>
    </lineage>
</organism>
<protein>
    <submittedName>
        <fullName evidence="1">THO2 plays a role in transcriptional elongation</fullName>
    </submittedName>
</protein>